<dbReference type="EMBL" id="DVON01000279">
    <property type="protein sequence ID" value="HIV14057.1"/>
    <property type="molecule type" value="Genomic_DNA"/>
</dbReference>
<proteinExistence type="inferred from homology"/>
<dbReference type="PANTHER" id="PTHR37298:SF1">
    <property type="entry name" value="UPF0111 PROTEIN YKAA"/>
    <property type="match status" value="1"/>
</dbReference>
<gene>
    <name evidence="2" type="ORF">IAA63_13105</name>
</gene>
<organism evidence="2 3">
    <name type="scientific">Candidatus Pullilachnospira stercoravium</name>
    <dbReference type="NCBI Taxonomy" id="2840913"/>
    <lineage>
        <taxon>Bacteria</taxon>
        <taxon>Bacillati</taxon>
        <taxon>Bacillota</taxon>
        <taxon>Clostridia</taxon>
        <taxon>Lachnospirales</taxon>
        <taxon>Lachnospiraceae</taxon>
        <taxon>Lachnospiraceae incertae sedis</taxon>
        <taxon>Candidatus Pullilachnospira</taxon>
    </lineage>
</organism>
<accession>A0A9D1NW84</accession>
<dbReference type="Pfam" id="PF01865">
    <property type="entry name" value="PhoU_div"/>
    <property type="match status" value="1"/>
</dbReference>
<dbReference type="SUPFAM" id="SSF109755">
    <property type="entry name" value="PhoU-like"/>
    <property type="match status" value="1"/>
</dbReference>
<reference evidence="2" key="1">
    <citation type="submission" date="2020-10" db="EMBL/GenBank/DDBJ databases">
        <authorList>
            <person name="Gilroy R."/>
        </authorList>
    </citation>
    <scope>NUCLEOTIDE SEQUENCE</scope>
    <source>
        <strain evidence="2">ChiBcec2-4451</strain>
    </source>
</reference>
<dbReference type="InterPro" id="IPR018445">
    <property type="entry name" value="Put_Phosphate_transp_reg"/>
</dbReference>
<dbReference type="AlphaFoldDB" id="A0A9D1NW84"/>
<evidence type="ECO:0000256" key="1">
    <source>
        <dbReference type="ARBA" id="ARBA00008591"/>
    </source>
</evidence>
<dbReference type="Proteomes" id="UP000886723">
    <property type="component" value="Unassembled WGS sequence"/>
</dbReference>
<comment type="caution">
    <text evidence="2">The sequence shown here is derived from an EMBL/GenBank/DDBJ whole genome shotgun (WGS) entry which is preliminary data.</text>
</comment>
<dbReference type="Gene3D" id="1.20.58.220">
    <property type="entry name" value="Phosphate transport system protein phou homolog 2, domain 2"/>
    <property type="match status" value="1"/>
</dbReference>
<evidence type="ECO:0000313" key="2">
    <source>
        <dbReference type="EMBL" id="HIV14057.1"/>
    </source>
</evidence>
<protein>
    <submittedName>
        <fullName evidence="2">DUF47 family protein</fullName>
    </submittedName>
</protein>
<reference evidence="2" key="2">
    <citation type="journal article" date="2021" name="PeerJ">
        <title>Extensive microbial diversity within the chicken gut microbiome revealed by metagenomics and culture.</title>
        <authorList>
            <person name="Gilroy R."/>
            <person name="Ravi A."/>
            <person name="Getino M."/>
            <person name="Pursley I."/>
            <person name="Horton D.L."/>
            <person name="Alikhan N.F."/>
            <person name="Baker D."/>
            <person name="Gharbi K."/>
            <person name="Hall N."/>
            <person name="Watson M."/>
            <person name="Adriaenssens E.M."/>
            <person name="Foster-Nyarko E."/>
            <person name="Jarju S."/>
            <person name="Secka A."/>
            <person name="Antonio M."/>
            <person name="Oren A."/>
            <person name="Chaudhuri R.R."/>
            <person name="La Ragione R."/>
            <person name="Hildebrand F."/>
            <person name="Pallen M.J."/>
        </authorList>
    </citation>
    <scope>NUCLEOTIDE SEQUENCE</scope>
    <source>
        <strain evidence="2">ChiBcec2-4451</strain>
    </source>
</reference>
<dbReference type="InterPro" id="IPR052912">
    <property type="entry name" value="UPF0111_domain"/>
</dbReference>
<dbReference type="InterPro" id="IPR038078">
    <property type="entry name" value="PhoU-like_sf"/>
</dbReference>
<name>A0A9D1NW84_9FIRM</name>
<sequence>MSKKQDAFYFENYISCAEYAVQAAQMLKDTLMNFKAKEMKKKLDEIHAIEHAADEKNHELMDRLARAFITPIEREDMLALSHNIDDLTDKIEEVFIRIYINQVKSIRPEAVSMLDTVIKCCQEVCGLMKEFADFRHSKDLKEKIIRINTLEEVADQMFIENMHDLHSADSNVLEIIAWREIYSYLEKCADACEEIADVVGSIVMNNT</sequence>
<dbReference type="PANTHER" id="PTHR37298">
    <property type="entry name" value="UPF0111 PROTEIN YKAA"/>
    <property type="match status" value="1"/>
</dbReference>
<evidence type="ECO:0000313" key="3">
    <source>
        <dbReference type="Proteomes" id="UP000886723"/>
    </source>
</evidence>
<comment type="similarity">
    <text evidence="1">Belongs to the UPF0111 family.</text>
</comment>